<evidence type="ECO:0000313" key="3">
    <source>
        <dbReference type="Proteomes" id="UP000001366"/>
    </source>
</evidence>
<sequence length="38" mass="4173">MEHPITAYIAAAGFTVVSVIIIAFLVKEAKKYMSSKED</sequence>
<dbReference type="STRING" id="123214.PERMA_0225"/>
<evidence type="ECO:0000313" key="2">
    <source>
        <dbReference type="EMBL" id="ACO04493.1"/>
    </source>
</evidence>
<feature type="transmembrane region" description="Helical" evidence="1">
    <location>
        <begin position="6"/>
        <end position="26"/>
    </location>
</feature>
<dbReference type="Proteomes" id="UP000001366">
    <property type="component" value="Chromosome"/>
</dbReference>
<accession>C0QTK6</accession>
<keyword evidence="1" id="KW-0472">Membrane</keyword>
<gene>
    <name evidence="2" type="ordered locus">PERMA_0225</name>
</gene>
<keyword evidence="3" id="KW-1185">Reference proteome</keyword>
<dbReference type="EMBL" id="CP001230">
    <property type="protein sequence ID" value="ACO04493.1"/>
    <property type="molecule type" value="Genomic_DNA"/>
</dbReference>
<dbReference type="PaxDb" id="123214-PERMA_0225"/>
<keyword evidence="1" id="KW-0812">Transmembrane</keyword>
<organism evidence="2 3">
    <name type="scientific">Persephonella marina (strain DSM 14350 / EX-H1)</name>
    <dbReference type="NCBI Taxonomy" id="123214"/>
    <lineage>
        <taxon>Bacteria</taxon>
        <taxon>Pseudomonadati</taxon>
        <taxon>Aquificota</taxon>
        <taxon>Aquificia</taxon>
        <taxon>Aquificales</taxon>
        <taxon>Hydrogenothermaceae</taxon>
        <taxon>Persephonella</taxon>
    </lineage>
</organism>
<protein>
    <submittedName>
        <fullName evidence="2">Uncharacterized protein</fullName>
    </submittedName>
</protein>
<proteinExistence type="predicted"/>
<reference evidence="2 3" key="1">
    <citation type="journal article" date="2009" name="J. Bacteriol.">
        <title>Complete and draft genome sequences of six members of the Aquificales.</title>
        <authorList>
            <person name="Reysenbach A.L."/>
            <person name="Hamamura N."/>
            <person name="Podar M."/>
            <person name="Griffiths E."/>
            <person name="Ferreira S."/>
            <person name="Hochstein R."/>
            <person name="Heidelberg J."/>
            <person name="Johnson J."/>
            <person name="Mead D."/>
            <person name="Pohorille A."/>
            <person name="Sarmiento M."/>
            <person name="Schweighofer K."/>
            <person name="Seshadri R."/>
            <person name="Voytek M.A."/>
        </authorList>
    </citation>
    <scope>NUCLEOTIDE SEQUENCE [LARGE SCALE GENOMIC DNA]</scope>
    <source>
        <strain evidence="3">DSM 14350 / EX-H1</strain>
    </source>
</reference>
<name>C0QTK6_PERMH</name>
<dbReference type="AlphaFoldDB" id="C0QTK6"/>
<dbReference type="KEGG" id="pmx:PERMA_0225"/>
<keyword evidence="1" id="KW-1133">Transmembrane helix</keyword>
<evidence type="ECO:0000256" key="1">
    <source>
        <dbReference type="SAM" id="Phobius"/>
    </source>
</evidence>
<dbReference type="HOGENOM" id="CLU_3331331_0_0_0"/>